<accession>A0A1L7GXT1</accession>
<dbReference type="InterPro" id="IPR027417">
    <property type="entry name" value="P-loop_NTPase"/>
</dbReference>
<dbReference type="Gene3D" id="3.40.50.300">
    <property type="entry name" value="P-loop containing nucleotide triphosphate hydrolases"/>
    <property type="match status" value="1"/>
</dbReference>
<evidence type="ECO:0000256" key="1">
    <source>
        <dbReference type="ARBA" id="ARBA00022448"/>
    </source>
</evidence>
<dbReference type="InterPro" id="IPR003439">
    <property type="entry name" value="ABC_transporter-like_ATP-bd"/>
</dbReference>
<dbReference type="OrthoDB" id="9789994at2"/>
<evidence type="ECO:0000256" key="2">
    <source>
        <dbReference type="ARBA" id="ARBA00022741"/>
    </source>
</evidence>
<reference evidence="5 6" key="1">
    <citation type="submission" date="2016-12" db="EMBL/GenBank/DDBJ databases">
        <title>Complete Genome Sequence of Lactobacillus fermentum Strain SNUV175, a Probiotic for Treatment of Bacterial Vaginosis.</title>
        <authorList>
            <person name="Lee S."/>
            <person name="You H.J."/>
            <person name="Kwon B."/>
            <person name="Ko G."/>
        </authorList>
    </citation>
    <scope>NUCLEOTIDE SEQUENCE [LARGE SCALE GENOMIC DNA]</scope>
    <source>
        <strain evidence="5 6">SNUV175</strain>
    </source>
</reference>
<proteinExistence type="predicted"/>
<name>A0A1L7GXT1_LIMFE</name>
<dbReference type="InterPro" id="IPR050153">
    <property type="entry name" value="Metal_Ion_Import_ABC"/>
</dbReference>
<dbReference type="PROSITE" id="PS50893">
    <property type="entry name" value="ABC_TRANSPORTER_2"/>
    <property type="match status" value="1"/>
</dbReference>
<keyword evidence="3 5" id="KW-0067">ATP-binding</keyword>
<sequence>MIVNFDYVSLVRGDNLVLNHINWQVQPGENWAVLGLNGAGKTSMLKLLHGDFWPSEGSLEVLGERFGHTSIPELVKRIGWVSSALQDWLHPGDLAERIVLSGKFASIGIYQEYTKGDMDRAKELLVQSGGAKLIGRSYGVLSQGERQAVMIARALMANPELLVLDEPCNGLDLFAREKLLNRVAKVAAMPNPPSLLMVSHYPEEILPCFNKVLLLRHGEVFAKGDRDEILSEATLREFYGTPIKMFTVSPGRVAVYPQTENEG</sequence>
<dbReference type="InterPro" id="IPR017871">
    <property type="entry name" value="ABC_transporter-like_CS"/>
</dbReference>
<dbReference type="GO" id="GO:0016887">
    <property type="term" value="F:ATP hydrolysis activity"/>
    <property type="evidence" value="ECO:0007669"/>
    <property type="project" value="InterPro"/>
</dbReference>
<dbReference type="EMBL" id="CP019030">
    <property type="protein sequence ID" value="APU46767.1"/>
    <property type="molecule type" value="Genomic_DNA"/>
</dbReference>
<dbReference type="PROSITE" id="PS00211">
    <property type="entry name" value="ABC_TRANSPORTER_1"/>
    <property type="match status" value="1"/>
</dbReference>
<dbReference type="Pfam" id="PF00005">
    <property type="entry name" value="ABC_tran"/>
    <property type="match status" value="1"/>
</dbReference>
<organism evidence="5 6">
    <name type="scientific">Limosilactobacillus fermentum</name>
    <name type="common">Lactobacillus fermentum</name>
    <dbReference type="NCBI Taxonomy" id="1613"/>
    <lineage>
        <taxon>Bacteria</taxon>
        <taxon>Bacillati</taxon>
        <taxon>Bacillota</taxon>
        <taxon>Bacilli</taxon>
        <taxon>Lactobacillales</taxon>
        <taxon>Lactobacillaceae</taxon>
        <taxon>Limosilactobacillus</taxon>
    </lineage>
</organism>
<dbReference type="SMART" id="SM00382">
    <property type="entry name" value="AAA"/>
    <property type="match status" value="1"/>
</dbReference>
<keyword evidence="1" id="KW-0813">Transport</keyword>
<evidence type="ECO:0000256" key="3">
    <source>
        <dbReference type="ARBA" id="ARBA00022840"/>
    </source>
</evidence>
<evidence type="ECO:0000313" key="5">
    <source>
        <dbReference type="EMBL" id="APU46767.1"/>
    </source>
</evidence>
<dbReference type="RefSeq" id="WP_075667679.1">
    <property type="nucleotide sequence ID" value="NZ_CP019030.1"/>
</dbReference>
<dbReference type="GO" id="GO:0005524">
    <property type="term" value="F:ATP binding"/>
    <property type="evidence" value="ECO:0007669"/>
    <property type="project" value="UniProtKB-KW"/>
</dbReference>
<dbReference type="PANTHER" id="PTHR42734">
    <property type="entry name" value="METAL TRANSPORT SYSTEM ATP-BINDING PROTEIN TM_0124-RELATED"/>
    <property type="match status" value="1"/>
</dbReference>
<protein>
    <submittedName>
        <fullName evidence="5">Molybdenum ABC transporter ATP-binding protein</fullName>
    </submittedName>
</protein>
<dbReference type="SUPFAM" id="SSF52540">
    <property type="entry name" value="P-loop containing nucleoside triphosphate hydrolases"/>
    <property type="match status" value="1"/>
</dbReference>
<feature type="domain" description="ABC transporter" evidence="4">
    <location>
        <begin position="3"/>
        <end position="242"/>
    </location>
</feature>
<evidence type="ECO:0000259" key="4">
    <source>
        <dbReference type="PROSITE" id="PS50893"/>
    </source>
</evidence>
<dbReference type="AlphaFoldDB" id="A0A1L7GXT1"/>
<evidence type="ECO:0000313" key="6">
    <source>
        <dbReference type="Proteomes" id="UP000185427"/>
    </source>
</evidence>
<dbReference type="InterPro" id="IPR003593">
    <property type="entry name" value="AAA+_ATPase"/>
</dbReference>
<dbReference type="Proteomes" id="UP000185427">
    <property type="component" value="Chromosome"/>
</dbReference>
<gene>
    <name evidence="5" type="ORF">BUW47_10325</name>
</gene>
<keyword evidence="2" id="KW-0547">Nucleotide-binding</keyword>